<evidence type="ECO:0000256" key="5">
    <source>
        <dbReference type="RuleBase" id="RU362022"/>
    </source>
</evidence>
<keyword evidence="5" id="KW-0808">Transferase</keyword>
<feature type="transmembrane region" description="Helical" evidence="5">
    <location>
        <begin position="18"/>
        <end position="38"/>
    </location>
</feature>
<evidence type="ECO:0000256" key="3">
    <source>
        <dbReference type="ARBA" id="ARBA00022989"/>
    </source>
</evidence>
<evidence type="ECO:0000256" key="4">
    <source>
        <dbReference type="ARBA" id="ARBA00023136"/>
    </source>
</evidence>
<dbReference type="InterPro" id="IPR007269">
    <property type="entry name" value="ICMT_MeTrfase"/>
</dbReference>
<dbReference type="GO" id="GO:0005789">
    <property type="term" value="C:endoplasmic reticulum membrane"/>
    <property type="evidence" value="ECO:0007669"/>
    <property type="project" value="UniProtKB-SubCell"/>
</dbReference>
<evidence type="ECO:0000313" key="7">
    <source>
        <dbReference type="Proteomes" id="UP000807306"/>
    </source>
</evidence>
<keyword evidence="3 5" id="KW-1133">Transmembrane helix</keyword>
<gene>
    <name evidence="6" type="ORF">CPB83DRAFT_841614</name>
</gene>
<name>A0A9P6EUZ9_9AGAR</name>
<keyword evidence="5" id="KW-0489">Methyltransferase</keyword>
<protein>
    <recommendedName>
        <fullName evidence="5">Protein-S-isoprenylcysteine O-methyltransferase</fullName>
        <ecNumber evidence="5">2.1.1.100</ecNumber>
    </recommendedName>
</protein>
<evidence type="ECO:0000256" key="2">
    <source>
        <dbReference type="ARBA" id="ARBA00022692"/>
    </source>
</evidence>
<accession>A0A9P6EUZ9</accession>
<keyword evidence="5" id="KW-0256">Endoplasmic reticulum</keyword>
<dbReference type="OrthoDB" id="422086at2759"/>
<dbReference type="EMBL" id="MU157824">
    <property type="protein sequence ID" value="KAF9535348.1"/>
    <property type="molecule type" value="Genomic_DNA"/>
</dbReference>
<sequence length="159" mass="18015">MILKKCVFKGGNPQNMRISQLGALGAAIFFAGVILRAYTYRRLGRFFRFDISIQKDHELIKTGPYSYVRHPSYGGLLVSTTGWLIWTFSKGSWVRESGLMNTKFGKPLIAAYIVACILPPSLVTLSRMHKEDDALKEQFGDEWEAWAMDVPYSIIPGLY</sequence>
<keyword evidence="4 5" id="KW-0472">Membrane</keyword>
<keyword evidence="7" id="KW-1185">Reference proteome</keyword>
<keyword evidence="5" id="KW-0949">S-adenosyl-L-methionine</keyword>
<keyword evidence="2 5" id="KW-0812">Transmembrane</keyword>
<dbReference type="Proteomes" id="UP000807306">
    <property type="component" value="Unassembled WGS sequence"/>
</dbReference>
<comment type="subcellular location">
    <subcellularLocation>
        <location evidence="5">Endoplasmic reticulum membrane</location>
        <topology evidence="5">Multi-pass membrane protein</topology>
    </subcellularLocation>
    <subcellularLocation>
        <location evidence="1">Membrane</location>
        <topology evidence="1">Multi-pass membrane protein</topology>
    </subcellularLocation>
</comment>
<proteinExistence type="inferred from homology"/>
<dbReference type="GO" id="GO:0004671">
    <property type="term" value="F:protein C-terminal S-isoprenylcysteine carboxyl O-methyltransferase activity"/>
    <property type="evidence" value="ECO:0007669"/>
    <property type="project" value="UniProtKB-EC"/>
</dbReference>
<dbReference type="InterPro" id="IPR052527">
    <property type="entry name" value="Metal_cation-efflux_comp"/>
</dbReference>
<comment type="catalytic activity">
    <reaction evidence="5">
        <text>[protein]-C-terminal S-[(2E,6E)-farnesyl]-L-cysteine + S-adenosyl-L-methionine = [protein]-C-terminal S-[(2E,6E)-farnesyl]-L-cysteine methyl ester + S-adenosyl-L-homocysteine</text>
        <dbReference type="Rhea" id="RHEA:21672"/>
        <dbReference type="Rhea" id="RHEA-COMP:12125"/>
        <dbReference type="Rhea" id="RHEA-COMP:12126"/>
        <dbReference type="ChEBI" id="CHEBI:57856"/>
        <dbReference type="ChEBI" id="CHEBI:59789"/>
        <dbReference type="ChEBI" id="CHEBI:90510"/>
        <dbReference type="ChEBI" id="CHEBI:90511"/>
        <dbReference type="EC" id="2.1.1.100"/>
    </reaction>
</comment>
<comment type="similarity">
    <text evidence="5">Belongs to the class VI-like SAM-binding methyltransferase superfamily. Isoprenylcysteine carboxyl methyltransferase family.</text>
</comment>
<dbReference type="PANTHER" id="PTHR43847">
    <property type="entry name" value="BLL3993 PROTEIN"/>
    <property type="match status" value="1"/>
</dbReference>
<evidence type="ECO:0000256" key="1">
    <source>
        <dbReference type="ARBA" id="ARBA00004141"/>
    </source>
</evidence>
<dbReference type="Gene3D" id="1.20.120.1630">
    <property type="match status" value="1"/>
</dbReference>
<dbReference type="EC" id="2.1.1.100" evidence="5"/>
<comment type="caution">
    <text evidence="5">Lacks conserved residue(s) required for the propagation of feature annotation.</text>
</comment>
<reference evidence="6" key="1">
    <citation type="submission" date="2020-11" db="EMBL/GenBank/DDBJ databases">
        <authorList>
            <consortium name="DOE Joint Genome Institute"/>
            <person name="Ahrendt S."/>
            <person name="Riley R."/>
            <person name="Andreopoulos W."/>
            <person name="Labutti K."/>
            <person name="Pangilinan J."/>
            <person name="Ruiz-Duenas F.J."/>
            <person name="Barrasa J.M."/>
            <person name="Sanchez-Garcia M."/>
            <person name="Camarero S."/>
            <person name="Miyauchi S."/>
            <person name="Serrano A."/>
            <person name="Linde D."/>
            <person name="Babiker R."/>
            <person name="Drula E."/>
            <person name="Ayuso-Fernandez I."/>
            <person name="Pacheco R."/>
            <person name="Padilla G."/>
            <person name="Ferreira P."/>
            <person name="Barriuso J."/>
            <person name="Kellner H."/>
            <person name="Castanera R."/>
            <person name="Alfaro M."/>
            <person name="Ramirez L."/>
            <person name="Pisabarro A.G."/>
            <person name="Kuo A."/>
            <person name="Tritt A."/>
            <person name="Lipzen A."/>
            <person name="He G."/>
            <person name="Yan M."/>
            <person name="Ng V."/>
            <person name="Cullen D."/>
            <person name="Martin F."/>
            <person name="Rosso M.-N."/>
            <person name="Henrissat B."/>
            <person name="Hibbett D."/>
            <person name="Martinez A.T."/>
            <person name="Grigoriev I.V."/>
        </authorList>
    </citation>
    <scope>NUCLEOTIDE SEQUENCE</scope>
    <source>
        <strain evidence="6">CBS 506.95</strain>
    </source>
</reference>
<dbReference type="AlphaFoldDB" id="A0A9P6EUZ9"/>
<evidence type="ECO:0000313" key="6">
    <source>
        <dbReference type="EMBL" id="KAF9535348.1"/>
    </source>
</evidence>
<comment type="caution">
    <text evidence="6">The sequence shown here is derived from an EMBL/GenBank/DDBJ whole genome shotgun (WGS) entry which is preliminary data.</text>
</comment>
<dbReference type="GO" id="GO:0032259">
    <property type="term" value="P:methylation"/>
    <property type="evidence" value="ECO:0007669"/>
    <property type="project" value="UniProtKB-KW"/>
</dbReference>
<organism evidence="6 7">
    <name type="scientific">Crepidotus variabilis</name>
    <dbReference type="NCBI Taxonomy" id="179855"/>
    <lineage>
        <taxon>Eukaryota</taxon>
        <taxon>Fungi</taxon>
        <taxon>Dikarya</taxon>
        <taxon>Basidiomycota</taxon>
        <taxon>Agaricomycotina</taxon>
        <taxon>Agaricomycetes</taxon>
        <taxon>Agaricomycetidae</taxon>
        <taxon>Agaricales</taxon>
        <taxon>Agaricineae</taxon>
        <taxon>Crepidotaceae</taxon>
        <taxon>Crepidotus</taxon>
    </lineage>
</organism>
<dbReference type="PANTHER" id="PTHR43847:SF1">
    <property type="entry name" value="BLL3993 PROTEIN"/>
    <property type="match status" value="1"/>
</dbReference>
<dbReference type="Pfam" id="PF04140">
    <property type="entry name" value="ICMT"/>
    <property type="match status" value="1"/>
</dbReference>